<reference evidence="1 2" key="1">
    <citation type="submission" date="2020-05" db="EMBL/GenBank/DDBJ databases">
        <title>WGS assembly of Panicum virgatum.</title>
        <authorList>
            <person name="Lovell J.T."/>
            <person name="Jenkins J."/>
            <person name="Shu S."/>
            <person name="Juenger T.E."/>
            <person name="Schmutz J."/>
        </authorList>
    </citation>
    <scope>NUCLEOTIDE SEQUENCE [LARGE SCALE GENOMIC DNA]</scope>
    <source>
        <strain evidence="2">cv. AP13</strain>
    </source>
</reference>
<organism evidence="1 2">
    <name type="scientific">Panicum virgatum</name>
    <name type="common">Blackwell switchgrass</name>
    <dbReference type="NCBI Taxonomy" id="38727"/>
    <lineage>
        <taxon>Eukaryota</taxon>
        <taxon>Viridiplantae</taxon>
        <taxon>Streptophyta</taxon>
        <taxon>Embryophyta</taxon>
        <taxon>Tracheophyta</taxon>
        <taxon>Spermatophyta</taxon>
        <taxon>Magnoliopsida</taxon>
        <taxon>Liliopsida</taxon>
        <taxon>Poales</taxon>
        <taxon>Poaceae</taxon>
        <taxon>PACMAD clade</taxon>
        <taxon>Panicoideae</taxon>
        <taxon>Panicodae</taxon>
        <taxon>Paniceae</taxon>
        <taxon>Panicinae</taxon>
        <taxon>Panicum</taxon>
        <taxon>Panicum sect. Hiantes</taxon>
    </lineage>
</organism>
<sequence>MSETVDHLLIACPFTREVWFRLLRRSDWLSLAPNAQSTFFVSWWSTARKQLSKANRCCFDSLVILTSWMLWKERNDRTFDRRVRTVDDVLTRVYDEITDWFQAGFRCLELVLCKLGRLPGRSIGVV</sequence>
<evidence type="ECO:0008006" key="3">
    <source>
        <dbReference type="Google" id="ProtNLM"/>
    </source>
</evidence>
<proteinExistence type="predicted"/>
<evidence type="ECO:0000313" key="1">
    <source>
        <dbReference type="EMBL" id="KAG2633749.1"/>
    </source>
</evidence>
<name>A0A8T0VQ20_PANVG</name>
<comment type="caution">
    <text evidence="1">The sequence shown here is derived from an EMBL/GenBank/DDBJ whole genome shotgun (WGS) entry which is preliminary data.</text>
</comment>
<dbReference type="EMBL" id="CM029040">
    <property type="protein sequence ID" value="KAG2633749.1"/>
    <property type="molecule type" value="Genomic_DNA"/>
</dbReference>
<dbReference type="AlphaFoldDB" id="A0A8T0VQ20"/>
<dbReference type="Proteomes" id="UP000823388">
    <property type="component" value="Chromosome 2N"/>
</dbReference>
<accession>A0A8T0VQ20</accession>
<protein>
    <recommendedName>
        <fullName evidence="3">Reverse transcriptase zinc-binding domain-containing protein</fullName>
    </recommendedName>
</protein>
<evidence type="ECO:0000313" key="2">
    <source>
        <dbReference type="Proteomes" id="UP000823388"/>
    </source>
</evidence>
<keyword evidence="2" id="KW-1185">Reference proteome</keyword>
<gene>
    <name evidence="1" type="ORF">PVAP13_2NG247503</name>
</gene>